<name>A0AAX4H8X0_9ASCO</name>
<dbReference type="GO" id="GO:0008270">
    <property type="term" value="F:zinc ion binding"/>
    <property type="evidence" value="ECO:0007669"/>
    <property type="project" value="UniProtKB-KW"/>
</dbReference>
<dbReference type="InterPro" id="IPR044732">
    <property type="entry name" value="ArfGAP_SMAP1-like"/>
</dbReference>
<dbReference type="GO" id="GO:0043565">
    <property type="term" value="F:sequence-specific DNA binding"/>
    <property type="evidence" value="ECO:0007669"/>
    <property type="project" value="InterPro"/>
</dbReference>
<dbReference type="SMART" id="SM00105">
    <property type="entry name" value="ArfGap"/>
    <property type="match status" value="1"/>
</dbReference>
<evidence type="ECO:0008006" key="11">
    <source>
        <dbReference type="Google" id="ProtNLM"/>
    </source>
</evidence>
<dbReference type="AlphaFoldDB" id="A0AAX4H8X0"/>
<proteinExistence type="predicted"/>
<organism evidence="9 10">
    <name type="scientific">Australozyma saopauloensis</name>
    <dbReference type="NCBI Taxonomy" id="291208"/>
    <lineage>
        <taxon>Eukaryota</taxon>
        <taxon>Fungi</taxon>
        <taxon>Dikarya</taxon>
        <taxon>Ascomycota</taxon>
        <taxon>Saccharomycotina</taxon>
        <taxon>Pichiomycetes</taxon>
        <taxon>Metschnikowiaceae</taxon>
        <taxon>Australozyma</taxon>
    </lineage>
</organism>
<keyword evidence="10" id="KW-1185">Reference proteome</keyword>
<sequence>MVALPSSKKTHSEKHKQIFRQLLKETANKSCVDCKTSTHPRWASWNLGCFFCIRCSGIHRSMGTHISRVKSVDLDAWTDEQVESMVKWGNEKCNLYWEAKLPQGYVPDSSKIENFIRTKYDMKKWVALPRVPDPMTLHTSGPQQTHGLAEEERASEQKLVHVASGKSQPKSELLLDDDFGSFSSAATKSSQHTNIVSSQSQAKGNAHTASASSPLENRGNLLSAKSSSEPPSEVVPDQRKDLKKSILSLYSTPSSSSSSLSFNNGTSNGFLGIRSTGTSRAPATQSFQFQRPMGVQSGSLGALQPARSPTTDSVNSMSDSLLGLNFGAPSKPAAPSPVYASSNSQTPVHTPNQAQHSKANTPAQSWNNEWSNLPASDNPWGSMSNSQSSSSVLGRSSVANTGFDSRTKDLEDDLFKNVWT</sequence>
<evidence type="ECO:0000256" key="2">
    <source>
        <dbReference type="ARBA" id="ARBA00022723"/>
    </source>
</evidence>
<dbReference type="InterPro" id="IPR001164">
    <property type="entry name" value="ArfGAP_dom"/>
</dbReference>
<dbReference type="InterPro" id="IPR038508">
    <property type="entry name" value="ArfGAP_dom_sf"/>
</dbReference>
<feature type="compositionally biased region" description="Low complexity" evidence="6">
    <location>
        <begin position="382"/>
        <end position="397"/>
    </location>
</feature>
<feature type="compositionally biased region" description="Low complexity" evidence="6">
    <location>
        <begin position="226"/>
        <end position="235"/>
    </location>
</feature>
<feature type="domain" description="GATA-type" evidence="7">
    <location>
        <begin position="25"/>
        <end position="65"/>
    </location>
</feature>
<evidence type="ECO:0000256" key="1">
    <source>
        <dbReference type="ARBA" id="ARBA00022468"/>
    </source>
</evidence>
<dbReference type="GeneID" id="88173301"/>
<evidence type="ECO:0000259" key="7">
    <source>
        <dbReference type="PROSITE" id="PS50114"/>
    </source>
</evidence>
<evidence type="ECO:0000313" key="9">
    <source>
        <dbReference type="EMBL" id="WPK24937.1"/>
    </source>
</evidence>
<feature type="region of interest" description="Disordered" evidence="6">
    <location>
        <begin position="296"/>
        <end position="420"/>
    </location>
</feature>
<protein>
    <recommendedName>
        <fullName evidence="11">Arf-GAP domain-containing protein</fullName>
    </recommendedName>
</protein>
<feature type="compositionally biased region" description="Polar residues" evidence="6">
    <location>
        <begin position="307"/>
        <end position="319"/>
    </location>
</feature>
<dbReference type="Pfam" id="PF01412">
    <property type="entry name" value="ArfGap"/>
    <property type="match status" value="1"/>
</dbReference>
<evidence type="ECO:0000256" key="5">
    <source>
        <dbReference type="PROSITE-ProRule" id="PRU00094"/>
    </source>
</evidence>
<keyword evidence="1" id="KW-0343">GTPase activation</keyword>
<feature type="compositionally biased region" description="Polar residues" evidence="6">
    <location>
        <begin position="339"/>
        <end position="381"/>
    </location>
</feature>
<dbReference type="KEGG" id="asau:88173301"/>
<dbReference type="Proteomes" id="UP001338582">
    <property type="component" value="Chromosome 3"/>
</dbReference>
<dbReference type="PANTHER" id="PTHR45705">
    <property type="entry name" value="FI20236P1"/>
    <property type="match status" value="1"/>
</dbReference>
<keyword evidence="3 5" id="KW-0863">Zinc-finger</keyword>
<reference evidence="9 10" key="1">
    <citation type="submission" date="2023-10" db="EMBL/GenBank/DDBJ databases">
        <title>Draft Genome Sequence of Candida saopaulonensis from a very Premature Infant with Sepsis.</title>
        <authorList>
            <person name="Ning Y."/>
            <person name="Dai R."/>
            <person name="Xiao M."/>
            <person name="Xu Y."/>
            <person name="Yan Q."/>
            <person name="Zhang L."/>
        </authorList>
    </citation>
    <scope>NUCLEOTIDE SEQUENCE [LARGE SCALE GENOMIC DNA]</scope>
    <source>
        <strain evidence="9 10">19XY460</strain>
    </source>
</reference>
<dbReference type="GO" id="GO:0006355">
    <property type="term" value="P:regulation of DNA-templated transcription"/>
    <property type="evidence" value="ECO:0007669"/>
    <property type="project" value="InterPro"/>
</dbReference>
<dbReference type="CDD" id="cd08839">
    <property type="entry name" value="ArfGap_SMAP"/>
    <property type="match status" value="1"/>
</dbReference>
<dbReference type="GO" id="GO:0005737">
    <property type="term" value="C:cytoplasm"/>
    <property type="evidence" value="ECO:0007669"/>
    <property type="project" value="TreeGrafter"/>
</dbReference>
<dbReference type="SUPFAM" id="SSF57863">
    <property type="entry name" value="ArfGap/RecO-like zinc finger"/>
    <property type="match status" value="1"/>
</dbReference>
<evidence type="ECO:0000313" key="10">
    <source>
        <dbReference type="Proteomes" id="UP001338582"/>
    </source>
</evidence>
<dbReference type="RefSeq" id="XP_062877320.1">
    <property type="nucleotide sequence ID" value="XM_063021250.1"/>
</dbReference>
<dbReference type="Gene3D" id="1.10.220.150">
    <property type="entry name" value="Arf GTPase activating protein"/>
    <property type="match status" value="1"/>
</dbReference>
<keyword evidence="4" id="KW-0862">Zinc</keyword>
<dbReference type="InterPro" id="IPR037278">
    <property type="entry name" value="ARFGAP/RecO"/>
</dbReference>
<feature type="domain" description="Arf-GAP" evidence="8">
    <location>
        <begin position="16"/>
        <end position="134"/>
    </location>
</feature>
<dbReference type="PRINTS" id="PR00405">
    <property type="entry name" value="REVINTRACTNG"/>
</dbReference>
<keyword evidence="2" id="KW-0479">Metal-binding</keyword>
<dbReference type="InterPro" id="IPR000679">
    <property type="entry name" value="Znf_GATA"/>
</dbReference>
<evidence type="ECO:0000256" key="4">
    <source>
        <dbReference type="ARBA" id="ARBA00022833"/>
    </source>
</evidence>
<accession>A0AAX4H8X0</accession>
<feature type="region of interest" description="Disordered" evidence="6">
    <location>
        <begin position="133"/>
        <end position="156"/>
    </location>
</feature>
<dbReference type="InterPro" id="IPR051718">
    <property type="entry name" value="ARF_GTPase-activating"/>
</dbReference>
<evidence type="ECO:0000259" key="8">
    <source>
        <dbReference type="PROSITE" id="PS50115"/>
    </source>
</evidence>
<feature type="region of interest" description="Disordered" evidence="6">
    <location>
        <begin position="190"/>
        <end position="239"/>
    </location>
</feature>
<feature type="compositionally biased region" description="Basic and acidic residues" evidence="6">
    <location>
        <begin position="405"/>
        <end position="420"/>
    </location>
</feature>
<gene>
    <name evidence="9" type="ORF">PUMCH_002236</name>
</gene>
<dbReference type="PROSITE" id="PS50114">
    <property type="entry name" value="GATA_ZN_FINGER_2"/>
    <property type="match status" value="1"/>
</dbReference>
<dbReference type="PROSITE" id="PS50115">
    <property type="entry name" value="ARFGAP"/>
    <property type="match status" value="1"/>
</dbReference>
<feature type="compositionally biased region" description="Polar residues" evidence="6">
    <location>
        <begin position="190"/>
        <end position="215"/>
    </location>
</feature>
<dbReference type="GO" id="GO:0005096">
    <property type="term" value="F:GTPase activator activity"/>
    <property type="evidence" value="ECO:0007669"/>
    <property type="project" value="UniProtKB-KW"/>
</dbReference>
<evidence type="ECO:0000256" key="3">
    <source>
        <dbReference type="ARBA" id="ARBA00022771"/>
    </source>
</evidence>
<dbReference type="EMBL" id="CP138896">
    <property type="protein sequence ID" value="WPK24937.1"/>
    <property type="molecule type" value="Genomic_DNA"/>
</dbReference>
<dbReference type="FunFam" id="1.10.220.150:FF:000009">
    <property type="entry name" value="stromal membrane-associated protein 1 isoform X1"/>
    <property type="match status" value="1"/>
</dbReference>
<dbReference type="PANTHER" id="PTHR45705:SF1">
    <property type="entry name" value="FI20236P1"/>
    <property type="match status" value="1"/>
</dbReference>
<evidence type="ECO:0000256" key="6">
    <source>
        <dbReference type="SAM" id="MobiDB-lite"/>
    </source>
</evidence>
<feature type="compositionally biased region" description="Polar residues" evidence="6">
    <location>
        <begin position="137"/>
        <end position="146"/>
    </location>
</feature>